<dbReference type="Pfam" id="PF06026">
    <property type="entry name" value="Rib_5-P_isom_A"/>
    <property type="match status" value="1"/>
</dbReference>
<dbReference type="EC" id="5.3.1.6" evidence="3"/>
<proteinExistence type="inferred from homology"/>
<dbReference type="SUPFAM" id="SSF100950">
    <property type="entry name" value="NagB/RpiA/CoA transferase-like"/>
    <property type="match status" value="1"/>
</dbReference>
<feature type="active site" description="Proton acceptor" evidence="3">
    <location>
        <position position="96"/>
    </location>
</feature>
<dbReference type="Gene3D" id="3.30.70.260">
    <property type="match status" value="1"/>
</dbReference>
<keyword evidence="2 3" id="KW-0413">Isomerase</keyword>
<gene>
    <name evidence="3" type="primary">rpiA</name>
    <name evidence="4" type="ORF">CLG94_11980</name>
</gene>
<comment type="pathway">
    <text evidence="3">Carbohydrate degradation; pentose phosphate pathway; D-ribose 5-phosphate from D-ribulose 5-phosphate (non-oxidative stage): step 1/1.</text>
</comment>
<dbReference type="UniPathway" id="UPA00115">
    <property type="reaction ID" value="UER00412"/>
</dbReference>
<dbReference type="HAMAP" id="MF_00170">
    <property type="entry name" value="Rib_5P_isom_A"/>
    <property type="match status" value="1"/>
</dbReference>
<dbReference type="InterPro" id="IPR004788">
    <property type="entry name" value="Ribose5P_isomerase_type_A"/>
</dbReference>
<name>A0A2T4TV08_9BACT</name>
<dbReference type="Proteomes" id="UP000241436">
    <property type="component" value="Unassembled WGS sequence"/>
</dbReference>
<dbReference type="InterPro" id="IPR050262">
    <property type="entry name" value="Ribose-5P_isomerase"/>
</dbReference>
<dbReference type="NCBIfam" id="TIGR00021">
    <property type="entry name" value="rpiA"/>
    <property type="match status" value="1"/>
</dbReference>
<dbReference type="EMBL" id="NVQC01000036">
    <property type="protein sequence ID" value="PTL34942.1"/>
    <property type="molecule type" value="Genomic_DNA"/>
</dbReference>
<dbReference type="InterPro" id="IPR037171">
    <property type="entry name" value="NagB/RpiA_transferase-like"/>
</dbReference>
<dbReference type="CDD" id="cd01398">
    <property type="entry name" value="RPI_A"/>
    <property type="match status" value="1"/>
</dbReference>
<protein>
    <recommendedName>
        <fullName evidence="3">Ribose-5-phosphate isomerase A</fullName>
        <ecNumber evidence="3">5.3.1.6</ecNumber>
    </recommendedName>
    <alternativeName>
        <fullName evidence="3">Phosphoriboisomerase A</fullName>
        <shortName evidence="3">PRI</shortName>
    </alternativeName>
</protein>
<reference evidence="4 5" key="1">
    <citation type="submission" date="2017-09" db="EMBL/GenBank/DDBJ databases">
        <title>Bloom of a denitrifying methanotroph, Candidatus Methylomirabilis limnetica, in a deep stratified lake.</title>
        <authorList>
            <person name="Graf J.S."/>
            <person name="Marchant H.K."/>
            <person name="Tienken D."/>
            <person name="Hach P.F."/>
            <person name="Brand A."/>
            <person name="Schubert C.J."/>
            <person name="Kuypers M.M."/>
            <person name="Milucka J."/>
        </authorList>
    </citation>
    <scope>NUCLEOTIDE SEQUENCE [LARGE SCALE GENOMIC DNA]</scope>
    <source>
        <strain evidence="4 5">Zug</strain>
    </source>
</reference>
<evidence type="ECO:0000256" key="2">
    <source>
        <dbReference type="ARBA" id="ARBA00023235"/>
    </source>
</evidence>
<comment type="catalytic activity">
    <reaction evidence="1 3">
        <text>aldehydo-D-ribose 5-phosphate = D-ribulose 5-phosphate</text>
        <dbReference type="Rhea" id="RHEA:14657"/>
        <dbReference type="ChEBI" id="CHEBI:58121"/>
        <dbReference type="ChEBI" id="CHEBI:58273"/>
        <dbReference type="EC" id="5.3.1.6"/>
    </reaction>
</comment>
<dbReference type="Gene3D" id="3.40.50.1360">
    <property type="match status" value="1"/>
</dbReference>
<dbReference type="FunFam" id="3.40.50.1360:FF:000001">
    <property type="entry name" value="Ribose-5-phosphate isomerase A"/>
    <property type="match status" value="1"/>
</dbReference>
<dbReference type="GO" id="GO:0004751">
    <property type="term" value="F:ribose-5-phosphate isomerase activity"/>
    <property type="evidence" value="ECO:0007669"/>
    <property type="project" value="UniProtKB-UniRule"/>
</dbReference>
<comment type="similarity">
    <text evidence="3">Belongs to the ribose 5-phosphate isomerase family.</text>
</comment>
<comment type="caution">
    <text evidence="4">The sequence shown here is derived from an EMBL/GenBank/DDBJ whole genome shotgun (WGS) entry which is preliminary data.</text>
</comment>
<organism evidence="4 5">
    <name type="scientific">Candidatus Methylomirabilis limnetica</name>
    <dbReference type="NCBI Taxonomy" id="2033718"/>
    <lineage>
        <taxon>Bacteria</taxon>
        <taxon>Candidatus Methylomirabilota</taxon>
        <taxon>Candidatus Methylomirabilia</taxon>
        <taxon>Candidatus Methylomirabilales</taxon>
        <taxon>Candidatus Methylomirabilaceae</taxon>
        <taxon>Candidatus Methylomirabilis</taxon>
    </lineage>
</organism>
<feature type="binding site" evidence="3">
    <location>
        <begin position="74"/>
        <end position="77"/>
    </location>
    <ligand>
        <name>substrate</name>
    </ligand>
</feature>
<comment type="caution">
    <text evidence="3">Lacks conserved residue(s) required for the propagation of feature annotation.</text>
</comment>
<dbReference type="PANTHER" id="PTHR43748">
    <property type="entry name" value="RIBOSE-5-PHOSPHATE ISOMERASE 3, CHLOROPLASTIC-RELATED"/>
    <property type="match status" value="1"/>
</dbReference>
<comment type="subunit">
    <text evidence="3">Homodimer.</text>
</comment>
<dbReference type="OrthoDB" id="5870696at2"/>
<evidence type="ECO:0000313" key="4">
    <source>
        <dbReference type="EMBL" id="PTL34942.1"/>
    </source>
</evidence>
<dbReference type="SUPFAM" id="SSF75445">
    <property type="entry name" value="D-ribose-5-phosphate isomerase (RpiA), lid domain"/>
    <property type="match status" value="1"/>
</dbReference>
<keyword evidence="5" id="KW-1185">Reference proteome</keyword>
<feature type="binding site" evidence="3">
    <location>
        <begin position="87"/>
        <end position="90"/>
    </location>
    <ligand>
        <name>substrate</name>
    </ligand>
</feature>
<reference evidence="5" key="2">
    <citation type="journal article" date="2018" name="Environ. Microbiol.">
        <title>Bloom of a denitrifying methanotroph, 'Candidatus Methylomirabilis limnetica', in a deep stratified lake.</title>
        <authorList>
            <person name="Graf J.S."/>
            <person name="Mayr M.J."/>
            <person name="Marchant H.K."/>
            <person name="Tienken D."/>
            <person name="Hach P.F."/>
            <person name="Brand A."/>
            <person name="Schubert C.J."/>
            <person name="Kuypers M.M."/>
            <person name="Milucka J."/>
        </authorList>
    </citation>
    <scope>NUCLEOTIDE SEQUENCE [LARGE SCALE GENOMIC DNA]</scope>
    <source>
        <strain evidence="5">Zug</strain>
    </source>
</reference>
<dbReference type="PANTHER" id="PTHR43748:SF3">
    <property type="entry name" value="RIBOSE-5-PHOSPHATE ISOMERASE 3, CHLOROPLASTIC-RELATED"/>
    <property type="match status" value="1"/>
</dbReference>
<feature type="binding site" evidence="3">
    <location>
        <position position="114"/>
    </location>
    <ligand>
        <name>substrate</name>
    </ligand>
</feature>
<dbReference type="AlphaFoldDB" id="A0A2T4TV08"/>
<dbReference type="InterPro" id="IPR020672">
    <property type="entry name" value="Ribose5P_isomerase_typA_subgr"/>
</dbReference>
<accession>A0A2T4TV08</accession>
<dbReference type="RefSeq" id="WP_107563986.1">
    <property type="nucleotide sequence ID" value="NZ_NVQC01000036.1"/>
</dbReference>
<dbReference type="GO" id="GO:0009052">
    <property type="term" value="P:pentose-phosphate shunt, non-oxidative branch"/>
    <property type="evidence" value="ECO:0007669"/>
    <property type="project" value="UniProtKB-UniRule"/>
</dbReference>
<evidence type="ECO:0000313" key="5">
    <source>
        <dbReference type="Proteomes" id="UP000241436"/>
    </source>
</evidence>
<dbReference type="NCBIfam" id="NF001924">
    <property type="entry name" value="PRK00702.1"/>
    <property type="match status" value="1"/>
</dbReference>
<comment type="function">
    <text evidence="3">Catalyzes the reversible conversion of ribose-5-phosphate to ribulose 5-phosphate.</text>
</comment>
<evidence type="ECO:0000256" key="1">
    <source>
        <dbReference type="ARBA" id="ARBA00001713"/>
    </source>
</evidence>
<evidence type="ECO:0000256" key="3">
    <source>
        <dbReference type="HAMAP-Rule" id="MF_00170"/>
    </source>
</evidence>
<sequence length="219" mass="22954">MASMALDFIRDGDIVGLGTGRAATAFVRALGQAVKAGLRVTAVSTSQVTAALATQLGIPLATLDEVSHIDVTFDGADEVDPRLDLIKGYGGALVREKIVAASSRRLIILVGAEKLVPVLGSRGILPVEIVPFGLPLCRRRLTELGCRPAVREHDGQPFVTDNGNYILDCSISPLSDPAAFEQAILGVPGVVGTGLFIGMADTVLVQDGDTVTVQQRRDP</sequence>